<keyword evidence="2" id="KW-1133">Transmembrane helix</keyword>
<feature type="transmembrane region" description="Helical" evidence="2">
    <location>
        <begin position="174"/>
        <end position="201"/>
    </location>
</feature>
<proteinExistence type="predicted"/>
<evidence type="ECO:0000256" key="2">
    <source>
        <dbReference type="SAM" id="Phobius"/>
    </source>
</evidence>
<sequence>MLGLLPKGKQESGREEKEDRLINGNKKYTAFGPVSAGTRAVGAREEEAEEGGQEEGEQEEEQGEVTGGVGGGGGEGGGGRVVVVVIVGRVGGRFLDNKVFRFRVRVRQVGIVVVREKTDGDVVVGDGDVVAGGDGVAVVAVVLYTVGSGVQGDVPLVVVVVAVVVGAMRVQSQIVVVVVVVLVTTPAATVVVAVVVVAVAAEGASQTITCLG</sequence>
<feature type="region of interest" description="Disordered" evidence="1">
    <location>
        <begin position="1"/>
        <end position="74"/>
    </location>
</feature>
<name>A0A197KE73_9FUNG</name>
<accession>A0A197KE73</accession>
<evidence type="ECO:0000313" key="4">
    <source>
        <dbReference type="Proteomes" id="UP000078512"/>
    </source>
</evidence>
<evidence type="ECO:0000313" key="3">
    <source>
        <dbReference type="EMBL" id="OAQ34689.1"/>
    </source>
</evidence>
<keyword evidence="2" id="KW-0472">Membrane</keyword>
<organism evidence="3 4">
    <name type="scientific">Linnemannia elongata AG-77</name>
    <dbReference type="NCBI Taxonomy" id="1314771"/>
    <lineage>
        <taxon>Eukaryota</taxon>
        <taxon>Fungi</taxon>
        <taxon>Fungi incertae sedis</taxon>
        <taxon>Mucoromycota</taxon>
        <taxon>Mortierellomycotina</taxon>
        <taxon>Mortierellomycetes</taxon>
        <taxon>Mortierellales</taxon>
        <taxon>Mortierellaceae</taxon>
        <taxon>Linnemannia</taxon>
    </lineage>
</organism>
<keyword evidence="2" id="KW-0812">Transmembrane</keyword>
<keyword evidence="4" id="KW-1185">Reference proteome</keyword>
<feature type="compositionally biased region" description="Gly residues" evidence="1">
    <location>
        <begin position="65"/>
        <end position="74"/>
    </location>
</feature>
<evidence type="ECO:0000256" key="1">
    <source>
        <dbReference type="SAM" id="MobiDB-lite"/>
    </source>
</evidence>
<reference evidence="3 4" key="1">
    <citation type="submission" date="2016-05" db="EMBL/GenBank/DDBJ databases">
        <title>Genome sequencing reveals origins of a unique bacterial endosymbiosis in the earliest lineages of terrestrial Fungi.</title>
        <authorList>
            <consortium name="DOE Joint Genome Institute"/>
            <person name="Uehling J."/>
            <person name="Gryganskyi A."/>
            <person name="Hameed K."/>
            <person name="Tschaplinski T."/>
            <person name="Misztal P."/>
            <person name="Wu S."/>
            <person name="Desiro A."/>
            <person name="Vande Pol N."/>
            <person name="Du Z.-Y."/>
            <person name="Zienkiewicz A."/>
            <person name="Zienkiewicz K."/>
            <person name="Morin E."/>
            <person name="Tisserant E."/>
            <person name="Splivallo R."/>
            <person name="Hainaut M."/>
            <person name="Henrissat B."/>
            <person name="Ohm R."/>
            <person name="Kuo A."/>
            <person name="Yan J."/>
            <person name="Lipzen A."/>
            <person name="Nolan M."/>
            <person name="Labutti K."/>
            <person name="Barry K."/>
            <person name="Goldstein A."/>
            <person name="Labbe J."/>
            <person name="Schadt C."/>
            <person name="Tuskan G."/>
            <person name="Grigoriev I."/>
            <person name="Martin F."/>
            <person name="Vilgalys R."/>
            <person name="Bonito G."/>
        </authorList>
    </citation>
    <scope>NUCLEOTIDE SEQUENCE [LARGE SCALE GENOMIC DNA]</scope>
    <source>
        <strain evidence="3 4">AG-77</strain>
    </source>
</reference>
<dbReference type="EMBL" id="KV442016">
    <property type="protein sequence ID" value="OAQ34689.1"/>
    <property type="molecule type" value="Genomic_DNA"/>
</dbReference>
<gene>
    <name evidence="3" type="ORF">K457DRAFT_1814842</name>
</gene>
<dbReference type="Proteomes" id="UP000078512">
    <property type="component" value="Unassembled WGS sequence"/>
</dbReference>
<protein>
    <submittedName>
        <fullName evidence="3">Uncharacterized protein</fullName>
    </submittedName>
</protein>
<feature type="compositionally biased region" description="Acidic residues" evidence="1">
    <location>
        <begin position="46"/>
        <end position="63"/>
    </location>
</feature>
<feature type="compositionally biased region" description="Basic and acidic residues" evidence="1">
    <location>
        <begin position="8"/>
        <end position="21"/>
    </location>
</feature>
<dbReference type="AlphaFoldDB" id="A0A197KE73"/>